<organism evidence="1 2">
    <name type="scientific">Heterorhabditis bacteriophora</name>
    <name type="common">Entomopathogenic nematode worm</name>
    <dbReference type="NCBI Taxonomy" id="37862"/>
    <lineage>
        <taxon>Eukaryota</taxon>
        <taxon>Metazoa</taxon>
        <taxon>Ecdysozoa</taxon>
        <taxon>Nematoda</taxon>
        <taxon>Chromadorea</taxon>
        <taxon>Rhabditida</taxon>
        <taxon>Rhabditina</taxon>
        <taxon>Rhabditomorpha</taxon>
        <taxon>Strongyloidea</taxon>
        <taxon>Heterorhabditidae</taxon>
        <taxon>Heterorhabditis</taxon>
    </lineage>
</organism>
<protein>
    <submittedName>
        <fullName evidence="2">Uncharacterized protein</fullName>
    </submittedName>
</protein>
<reference evidence="2" key="1">
    <citation type="submission" date="2016-11" db="UniProtKB">
        <authorList>
            <consortium name="WormBaseParasite"/>
        </authorList>
    </citation>
    <scope>IDENTIFICATION</scope>
</reference>
<evidence type="ECO:0000313" key="1">
    <source>
        <dbReference type="Proteomes" id="UP000095283"/>
    </source>
</evidence>
<proteinExistence type="predicted"/>
<dbReference type="AlphaFoldDB" id="A0A1I7X5H3"/>
<dbReference type="Proteomes" id="UP000095283">
    <property type="component" value="Unplaced"/>
</dbReference>
<dbReference type="WBParaSite" id="Hba_12668">
    <property type="protein sequence ID" value="Hba_12668"/>
    <property type="gene ID" value="Hba_12668"/>
</dbReference>
<sequence>MISPCERVIVSWKDFSKYQSTSTEVRLLQQLFFILLQTPTTFTMYLKDSALTVVVNSIQ</sequence>
<evidence type="ECO:0000313" key="2">
    <source>
        <dbReference type="WBParaSite" id="Hba_12668"/>
    </source>
</evidence>
<keyword evidence="1" id="KW-1185">Reference proteome</keyword>
<accession>A0A1I7X5H3</accession>
<name>A0A1I7X5H3_HETBA</name>